<sequence>MPLDWEIWLDTNISPVIAKWMMAHLNVIVKSSYSLDLHFLDDLTIYNRAKSAGKVVLVSKDADFPELISKLGSPPKLINLKIGNCSNQILWEKIKPRMKEVLTILAESDIDMVELQ</sequence>
<dbReference type="Proteomes" id="UP001589774">
    <property type="component" value="Unassembled WGS sequence"/>
</dbReference>
<proteinExistence type="predicted"/>
<dbReference type="InterPro" id="IPR041049">
    <property type="entry name" value="DUF5615"/>
</dbReference>
<evidence type="ECO:0000313" key="3">
    <source>
        <dbReference type="Proteomes" id="UP001589774"/>
    </source>
</evidence>
<name>A0ABV6HRX0_9SPHI</name>
<evidence type="ECO:0000313" key="2">
    <source>
        <dbReference type="EMBL" id="MFC0321476.1"/>
    </source>
</evidence>
<comment type="caution">
    <text evidence="2">The sequence shown here is derived from an EMBL/GenBank/DDBJ whole genome shotgun (WGS) entry which is preliminary data.</text>
</comment>
<evidence type="ECO:0000259" key="1">
    <source>
        <dbReference type="Pfam" id="PF18480"/>
    </source>
</evidence>
<keyword evidence="3" id="KW-1185">Reference proteome</keyword>
<reference evidence="2 3" key="1">
    <citation type="submission" date="2024-09" db="EMBL/GenBank/DDBJ databases">
        <authorList>
            <person name="Sun Q."/>
            <person name="Mori K."/>
        </authorList>
    </citation>
    <scope>NUCLEOTIDE SEQUENCE [LARGE SCALE GENOMIC DNA]</scope>
    <source>
        <strain evidence="2 3">CCM 7765</strain>
    </source>
</reference>
<dbReference type="RefSeq" id="WP_130856852.1">
    <property type="nucleotide sequence ID" value="NZ_JBHLWO010000007.1"/>
</dbReference>
<gene>
    <name evidence="2" type="ORF">ACFFI0_24370</name>
</gene>
<dbReference type="EMBL" id="JBHLWO010000007">
    <property type="protein sequence ID" value="MFC0321476.1"/>
    <property type="molecule type" value="Genomic_DNA"/>
</dbReference>
<dbReference type="Pfam" id="PF18480">
    <property type="entry name" value="DUF5615"/>
    <property type="match status" value="1"/>
</dbReference>
<organism evidence="2 3">
    <name type="scientific">Olivibacter oleidegradans</name>
    <dbReference type="NCBI Taxonomy" id="760123"/>
    <lineage>
        <taxon>Bacteria</taxon>
        <taxon>Pseudomonadati</taxon>
        <taxon>Bacteroidota</taxon>
        <taxon>Sphingobacteriia</taxon>
        <taxon>Sphingobacteriales</taxon>
        <taxon>Sphingobacteriaceae</taxon>
        <taxon>Olivibacter</taxon>
    </lineage>
</organism>
<accession>A0ABV6HRX0</accession>
<feature type="domain" description="DUF5615" evidence="1">
    <location>
        <begin position="7"/>
        <end position="115"/>
    </location>
</feature>
<protein>
    <submittedName>
        <fullName evidence="2">DUF5615 family PIN-like protein</fullName>
    </submittedName>
</protein>